<dbReference type="EMBL" id="BMHO01000001">
    <property type="protein sequence ID" value="GGD35386.1"/>
    <property type="molecule type" value="Genomic_DNA"/>
</dbReference>
<sequence>MKWFDRARREAEDPPFPRPARHGRHGRLGRSPITKPPLPGVGSRYDIFSMVVTSTADFLRATWPELREVHFDVGSMPTHEDDRAVPRWTIDRDRNLIVVHRVPVERLDRAHGLPMYRADDFHKRILVESAVFGAAAEYLGHEPWELGADPFH</sequence>
<evidence type="ECO:0000313" key="3">
    <source>
        <dbReference type="Proteomes" id="UP000633205"/>
    </source>
</evidence>
<proteinExistence type="predicted"/>
<protein>
    <recommendedName>
        <fullName evidence="4">Metallopeptidase family protein</fullName>
    </recommendedName>
</protein>
<evidence type="ECO:0008006" key="4">
    <source>
        <dbReference type="Google" id="ProtNLM"/>
    </source>
</evidence>
<name>A0A917DF82_9MICO</name>
<dbReference type="Proteomes" id="UP000633205">
    <property type="component" value="Unassembled WGS sequence"/>
</dbReference>
<feature type="compositionally biased region" description="Basic residues" evidence="1">
    <location>
        <begin position="19"/>
        <end position="28"/>
    </location>
</feature>
<accession>A0A917DF82</accession>
<gene>
    <name evidence="2" type="ORF">GCM10010915_14870</name>
</gene>
<feature type="region of interest" description="Disordered" evidence="1">
    <location>
        <begin position="1"/>
        <end position="37"/>
    </location>
</feature>
<evidence type="ECO:0000313" key="2">
    <source>
        <dbReference type="EMBL" id="GGD35386.1"/>
    </source>
</evidence>
<dbReference type="AlphaFoldDB" id="A0A917DF82"/>
<dbReference type="RefSeq" id="WP_188711645.1">
    <property type="nucleotide sequence ID" value="NZ_BMHO01000001.1"/>
</dbReference>
<comment type="caution">
    <text evidence="2">The sequence shown here is derived from an EMBL/GenBank/DDBJ whole genome shotgun (WGS) entry which is preliminary data.</text>
</comment>
<feature type="compositionally biased region" description="Basic and acidic residues" evidence="1">
    <location>
        <begin position="1"/>
        <end position="12"/>
    </location>
</feature>
<reference evidence="2" key="1">
    <citation type="journal article" date="2014" name="Int. J. Syst. Evol. Microbiol.">
        <title>Complete genome sequence of Corynebacterium casei LMG S-19264T (=DSM 44701T), isolated from a smear-ripened cheese.</title>
        <authorList>
            <consortium name="US DOE Joint Genome Institute (JGI-PGF)"/>
            <person name="Walter F."/>
            <person name="Albersmeier A."/>
            <person name="Kalinowski J."/>
            <person name="Ruckert C."/>
        </authorList>
    </citation>
    <scope>NUCLEOTIDE SEQUENCE</scope>
    <source>
        <strain evidence="2">CGMCC 1.15152</strain>
    </source>
</reference>
<reference evidence="2" key="2">
    <citation type="submission" date="2020-09" db="EMBL/GenBank/DDBJ databases">
        <authorList>
            <person name="Sun Q."/>
            <person name="Zhou Y."/>
        </authorList>
    </citation>
    <scope>NUCLEOTIDE SEQUENCE</scope>
    <source>
        <strain evidence="2">CGMCC 1.15152</strain>
    </source>
</reference>
<evidence type="ECO:0000256" key="1">
    <source>
        <dbReference type="SAM" id="MobiDB-lite"/>
    </source>
</evidence>
<organism evidence="2 3">
    <name type="scientific">Microbacterium faecale</name>
    <dbReference type="NCBI Taxonomy" id="1804630"/>
    <lineage>
        <taxon>Bacteria</taxon>
        <taxon>Bacillati</taxon>
        <taxon>Actinomycetota</taxon>
        <taxon>Actinomycetes</taxon>
        <taxon>Micrococcales</taxon>
        <taxon>Microbacteriaceae</taxon>
        <taxon>Microbacterium</taxon>
    </lineage>
</organism>
<keyword evidence="3" id="KW-1185">Reference proteome</keyword>